<dbReference type="Pfam" id="PF00248">
    <property type="entry name" value="Aldo_ket_red"/>
    <property type="match status" value="1"/>
</dbReference>
<reference evidence="3" key="1">
    <citation type="journal article" date="2023" name="Mol. Phylogenet. Evol.">
        <title>Genome-scale phylogeny and comparative genomics of the fungal order Sordariales.</title>
        <authorList>
            <person name="Hensen N."/>
            <person name="Bonometti L."/>
            <person name="Westerberg I."/>
            <person name="Brannstrom I.O."/>
            <person name="Guillou S."/>
            <person name="Cros-Aarteil S."/>
            <person name="Calhoun S."/>
            <person name="Haridas S."/>
            <person name="Kuo A."/>
            <person name="Mondo S."/>
            <person name="Pangilinan J."/>
            <person name="Riley R."/>
            <person name="LaButti K."/>
            <person name="Andreopoulos B."/>
            <person name="Lipzen A."/>
            <person name="Chen C."/>
            <person name="Yan M."/>
            <person name="Daum C."/>
            <person name="Ng V."/>
            <person name="Clum A."/>
            <person name="Steindorff A."/>
            <person name="Ohm R.A."/>
            <person name="Martin F."/>
            <person name="Silar P."/>
            <person name="Natvig D.O."/>
            <person name="Lalanne C."/>
            <person name="Gautier V."/>
            <person name="Ament-Velasquez S.L."/>
            <person name="Kruys A."/>
            <person name="Hutchinson M.I."/>
            <person name="Powell A.J."/>
            <person name="Barry K."/>
            <person name="Miller A.N."/>
            <person name="Grigoriev I.V."/>
            <person name="Debuchy R."/>
            <person name="Gladieux P."/>
            <person name="Hiltunen Thoren M."/>
            <person name="Johannesson H."/>
        </authorList>
    </citation>
    <scope>NUCLEOTIDE SEQUENCE</scope>
    <source>
        <strain evidence="3">CBS 731.68</strain>
    </source>
</reference>
<organism evidence="3 4">
    <name type="scientific">Parathielavia appendiculata</name>
    <dbReference type="NCBI Taxonomy" id="2587402"/>
    <lineage>
        <taxon>Eukaryota</taxon>
        <taxon>Fungi</taxon>
        <taxon>Dikarya</taxon>
        <taxon>Ascomycota</taxon>
        <taxon>Pezizomycotina</taxon>
        <taxon>Sordariomycetes</taxon>
        <taxon>Sordariomycetidae</taxon>
        <taxon>Sordariales</taxon>
        <taxon>Chaetomiaceae</taxon>
        <taxon>Parathielavia</taxon>
    </lineage>
</organism>
<sequence length="310" mass="34044">MSANQIKIVFGSASFVAATEAVVKAWLPAIEEVGIKNINTAQCYGLSEELLGKAGAASKFTIDTKQDGGFGQKPATKDHVIQSGEQSLQKLKTDAVDVYCLHTPDRRIPWKETLSGANELYKRGAFRRLGLSNFLPHEVEEVIALAKENNFVVPSVFEGNYSAVARRAETELFPVLRKHNLAFYAYIPIAGGFLAKLTSGGAEGRFGDKNPLAPVYNAMYNRPSFVAALDEWDQTARDEGVSRAELAYRWIVYHSKLRGDLGDAVIVGARKHEQLRETVVAMKKGPLSDDAVRRIDGVWESVKADALLDT</sequence>
<dbReference type="SUPFAM" id="SSF51430">
    <property type="entry name" value="NAD(P)-linked oxidoreductase"/>
    <property type="match status" value="1"/>
</dbReference>
<name>A0AAN6UDW2_9PEZI</name>
<dbReference type="InterPro" id="IPR050523">
    <property type="entry name" value="AKR_Detox_Biosynth"/>
</dbReference>
<comment type="caution">
    <text evidence="3">The sequence shown here is derived from an EMBL/GenBank/DDBJ whole genome shotgun (WGS) entry which is preliminary data.</text>
</comment>
<dbReference type="GeneID" id="87827100"/>
<keyword evidence="4" id="KW-1185">Reference proteome</keyword>
<dbReference type="InterPro" id="IPR036812">
    <property type="entry name" value="NAD(P)_OxRdtase_dom_sf"/>
</dbReference>
<evidence type="ECO:0000313" key="3">
    <source>
        <dbReference type="EMBL" id="KAK4129811.1"/>
    </source>
</evidence>
<feature type="domain" description="NADP-dependent oxidoreductase" evidence="2">
    <location>
        <begin position="7"/>
        <end position="300"/>
    </location>
</feature>
<proteinExistence type="predicted"/>
<dbReference type="EMBL" id="MU853223">
    <property type="protein sequence ID" value="KAK4129811.1"/>
    <property type="molecule type" value="Genomic_DNA"/>
</dbReference>
<dbReference type="PRINTS" id="PR00069">
    <property type="entry name" value="ALDKETRDTASE"/>
</dbReference>
<evidence type="ECO:0000256" key="1">
    <source>
        <dbReference type="ARBA" id="ARBA00023002"/>
    </source>
</evidence>
<reference evidence="3" key="2">
    <citation type="submission" date="2023-05" db="EMBL/GenBank/DDBJ databases">
        <authorList>
            <consortium name="Lawrence Berkeley National Laboratory"/>
            <person name="Steindorff A."/>
            <person name="Hensen N."/>
            <person name="Bonometti L."/>
            <person name="Westerberg I."/>
            <person name="Brannstrom I.O."/>
            <person name="Guillou S."/>
            <person name="Cros-Aarteil S."/>
            <person name="Calhoun S."/>
            <person name="Haridas S."/>
            <person name="Kuo A."/>
            <person name="Mondo S."/>
            <person name="Pangilinan J."/>
            <person name="Riley R."/>
            <person name="Labutti K."/>
            <person name="Andreopoulos B."/>
            <person name="Lipzen A."/>
            <person name="Chen C."/>
            <person name="Yanf M."/>
            <person name="Daum C."/>
            <person name="Ng V."/>
            <person name="Clum A."/>
            <person name="Ohm R."/>
            <person name="Martin F."/>
            <person name="Silar P."/>
            <person name="Natvig D."/>
            <person name="Lalanne C."/>
            <person name="Gautier V."/>
            <person name="Ament-Velasquez S.L."/>
            <person name="Kruys A."/>
            <person name="Hutchinson M.I."/>
            <person name="Powell A.J."/>
            <person name="Barry K."/>
            <person name="Miller A.N."/>
            <person name="Grigoriev I.V."/>
            <person name="Debuchy R."/>
            <person name="Gladieux P."/>
            <person name="Thoren M.H."/>
            <person name="Johannesson H."/>
        </authorList>
    </citation>
    <scope>NUCLEOTIDE SEQUENCE</scope>
    <source>
        <strain evidence="3">CBS 731.68</strain>
    </source>
</reference>
<dbReference type="CDD" id="cd19075">
    <property type="entry name" value="AKR_AKR7A1-5"/>
    <property type="match status" value="1"/>
</dbReference>
<dbReference type="InterPro" id="IPR023210">
    <property type="entry name" value="NADP_OxRdtase_dom"/>
</dbReference>
<dbReference type="InterPro" id="IPR020471">
    <property type="entry name" value="AKR"/>
</dbReference>
<dbReference type="Gene3D" id="3.20.20.100">
    <property type="entry name" value="NADP-dependent oxidoreductase domain"/>
    <property type="match status" value="1"/>
</dbReference>
<evidence type="ECO:0000259" key="2">
    <source>
        <dbReference type="Pfam" id="PF00248"/>
    </source>
</evidence>
<protein>
    <submittedName>
        <fullName evidence="3">Aflatoxin B1 aldehyde reductase member 3</fullName>
    </submittedName>
</protein>
<dbReference type="AlphaFoldDB" id="A0AAN6UDW2"/>
<dbReference type="RefSeq" id="XP_062653582.1">
    <property type="nucleotide sequence ID" value="XM_062790330.1"/>
</dbReference>
<accession>A0AAN6UDW2</accession>
<gene>
    <name evidence="3" type="ORF">N657DRAFT_610490</name>
</gene>
<dbReference type="Proteomes" id="UP001302602">
    <property type="component" value="Unassembled WGS sequence"/>
</dbReference>
<keyword evidence="1" id="KW-0560">Oxidoreductase</keyword>
<evidence type="ECO:0000313" key="4">
    <source>
        <dbReference type="Proteomes" id="UP001302602"/>
    </source>
</evidence>
<dbReference type="PANTHER" id="PTHR43364">
    <property type="entry name" value="NADH-SPECIFIC METHYLGLYOXAL REDUCTASE-RELATED"/>
    <property type="match status" value="1"/>
</dbReference>
<dbReference type="PANTHER" id="PTHR43364:SF4">
    <property type="entry name" value="NAD(P)-LINKED OXIDOREDUCTASE SUPERFAMILY PROTEIN"/>
    <property type="match status" value="1"/>
</dbReference>
<dbReference type="GO" id="GO:0016491">
    <property type="term" value="F:oxidoreductase activity"/>
    <property type="evidence" value="ECO:0007669"/>
    <property type="project" value="UniProtKB-KW"/>
</dbReference>